<dbReference type="AlphaFoldDB" id="A0A2T7UJI9"/>
<proteinExistence type="predicted"/>
<accession>A0A2T7UJI9</accession>
<sequence length="114" mass="12328">MLGFGRIVDTAQAQTVIETPVALAMPQTDLRMTAQARLDVESALQGMSDADLALTYARIFATFRDYIGEDDLSVARALVDYALLTEAALEARGIPRPSGTESARSMLTTYELAL</sequence>
<name>A0A2T7UJI9_9RHOB</name>
<gene>
    <name evidence="1" type="ORF">DDE23_24530</name>
</gene>
<evidence type="ECO:0000313" key="2">
    <source>
        <dbReference type="Proteomes" id="UP000244810"/>
    </source>
</evidence>
<dbReference type="Proteomes" id="UP000244810">
    <property type="component" value="Unassembled WGS sequence"/>
</dbReference>
<keyword evidence="2" id="KW-1185">Reference proteome</keyword>
<reference evidence="1 2" key="1">
    <citation type="journal article" date="2011" name="Syst. Appl. Microbiol.">
        <title>Defluviimonas denitrificans gen. nov., sp. nov., and Pararhodobacter aggregans gen. nov., sp. nov., non-phototrophic Rhodobacteraceae from the biofilter of a marine aquaculture.</title>
        <authorList>
            <person name="Foesel B.U."/>
            <person name="Drake H.L."/>
            <person name="Schramm A."/>
        </authorList>
    </citation>
    <scope>NUCLEOTIDE SEQUENCE [LARGE SCALE GENOMIC DNA]</scope>
    <source>
        <strain evidence="1 2">D1-19</strain>
    </source>
</reference>
<organism evidence="1 2">
    <name type="scientific">Pararhodobacter aggregans</name>
    <dbReference type="NCBI Taxonomy" id="404875"/>
    <lineage>
        <taxon>Bacteria</taxon>
        <taxon>Pseudomonadati</taxon>
        <taxon>Pseudomonadota</taxon>
        <taxon>Alphaproteobacteria</taxon>
        <taxon>Rhodobacterales</taxon>
        <taxon>Paracoccaceae</taxon>
        <taxon>Pararhodobacter</taxon>
    </lineage>
</organism>
<evidence type="ECO:0000313" key="1">
    <source>
        <dbReference type="EMBL" id="PVE44840.1"/>
    </source>
</evidence>
<comment type="caution">
    <text evidence="1">The sequence shown here is derived from an EMBL/GenBank/DDBJ whole genome shotgun (WGS) entry which is preliminary data.</text>
</comment>
<dbReference type="EMBL" id="QDDR01000023">
    <property type="protein sequence ID" value="PVE44840.1"/>
    <property type="molecule type" value="Genomic_DNA"/>
</dbReference>
<protein>
    <submittedName>
        <fullName evidence="1">Uncharacterized protein</fullName>
    </submittedName>
</protein>